<dbReference type="EMBL" id="JAAAUY010001507">
    <property type="protein sequence ID" value="KAF9322584.1"/>
    <property type="molecule type" value="Genomic_DNA"/>
</dbReference>
<dbReference type="Proteomes" id="UP000696485">
    <property type="component" value="Unassembled WGS sequence"/>
</dbReference>
<name>A0A9P5VGU0_9FUNG</name>
<comment type="caution">
    <text evidence="1">The sequence shown here is derived from an EMBL/GenBank/DDBJ whole genome shotgun (WGS) entry which is preliminary data.</text>
</comment>
<gene>
    <name evidence="1" type="ORF">BG006_002263</name>
</gene>
<reference evidence="1" key="1">
    <citation type="journal article" date="2020" name="Fungal Divers.">
        <title>Resolving the Mortierellaceae phylogeny through synthesis of multi-gene phylogenetics and phylogenomics.</title>
        <authorList>
            <person name="Vandepol N."/>
            <person name="Liber J."/>
            <person name="Desiro A."/>
            <person name="Na H."/>
            <person name="Kennedy M."/>
            <person name="Barry K."/>
            <person name="Grigoriev I.V."/>
            <person name="Miller A.N."/>
            <person name="O'Donnell K."/>
            <person name="Stajich J.E."/>
            <person name="Bonito G."/>
        </authorList>
    </citation>
    <scope>NUCLEOTIDE SEQUENCE</scope>
    <source>
        <strain evidence="1">NVP1</strain>
    </source>
</reference>
<protein>
    <submittedName>
        <fullName evidence="1">Uncharacterized protein</fullName>
    </submittedName>
</protein>
<evidence type="ECO:0000313" key="1">
    <source>
        <dbReference type="EMBL" id="KAF9322584.1"/>
    </source>
</evidence>
<dbReference type="AlphaFoldDB" id="A0A9P5VGU0"/>
<organism evidence="1 2">
    <name type="scientific">Podila minutissima</name>
    <dbReference type="NCBI Taxonomy" id="64525"/>
    <lineage>
        <taxon>Eukaryota</taxon>
        <taxon>Fungi</taxon>
        <taxon>Fungi incertae sedis</taxon>
        <taxon>Mucoromycota</taxon>
        <taxon>Mortierellomycotina</taxon>
        <taxon>Mortierellomycetes</taxon>
        <taxon>Mortierellales</taxon>
        <taxon>Mortierellaceae</taxon>
        <taxon>Podila</taxon>
    </lineage>
</organism>
<feature type="non-terminal residue" evidence="1">
    <location>
        <position position="1"/>
    </location>
</feature>
<keyword evidence="2" id="KW-1185">Reference proteome</keyword>
<evidence type="ECO:0000313" key="2">
    <source>
        <dbReference type="Proteomes" id="UP000696485"/>
    </source>
</evidence>
<sequence length="171" mass="19517">TDSDHSNTIHKRSGTPVVRKKFTDHQAIDQFNTVLASKIEEMAKAHDAFMVETQLRISSFSQTMERMEKIEELIKLQKATQDTSSRKINSLQQQIEDSQRINVEQRRIIEEQQCTMDNLAVGLKDAHHQLKCVVMQTELIDRDMAGYASKIDSIARSVQVQKAMGSRAVPF</sequence>
<accession>A0A9P5VGU0</accession>
<proteinExistence type="predicted"/>